<dbReference type="PROSITE" id="PS51935">
    <property type="entry name" value="NLPC_P60"/>
    <property type="match status" value="1"/>
</dbReference>
<evidence type="ECO:0000259" key="5">
    <source>
        <dbReference type="PROSITE" id="PS51935"/>
    </source>
</evidence>
<accession>A0ABS6JKA6</accession>
<dbReference type="InterPro" id="IPR002477">
    <property type="entry name" value="Peptidoglycan-bd-like"/>
</dbReference>
<feature type="region of interest" description="Disordered" evidence="4">
    <location>
        <begin position="103"/>
        <end position="140"/>
    </location>
</feature>
<proteinExistence type="predicted"/>
<evidence type="ECO:0000313" key="7">
    <source>
        <dbReference type="Proteomes" id="UP000784880"/>
    </source>
</evidence>
<dbReference type="RefSeq" id="WP_217066925.1">
    <property type="nucleotide sequence ID" value="NZ_JAHQCS010000108.1"/>
</dbReference>
<feature type="compositionally biased region" description="Low complexity" evidence="4">
    <location>
        <begin position="109"/>
        <end position="140"/>
    </location>
</feature>
<feature type="compositionally biased region" description="Polar residues" evidence="4">
    <location>
        <begin position="215"/>
        <end position="229"/>
    </location>
</feature>
<dbReference type="Proteomes" id="UP000784880">
    <property type="component" value="Unassembled WGS sequence"/>
</dbReference>
<organism evidence="6 7">
    <name type="scientific">Evansella tamaricis</name>
    <dbReference type="NCBI Taxonomy" id="2069301"/>
    <lineage>
        <taxon>Bacteria</taxon>
        <taxon>Bacillati</taxon>
        <taxon>Bacillota</taxon>
        <taxon>Bacilli</taxon>
        <taxon>Bacillales</taxon>
        <taxon>Bacillaceae</taxon>
        <taxon>Evansella</taxon>
    </lineage>
</organism>
<evidence type="ECO:0000256" key="2">
    <source>
        <dbReference type="ARBA" id="ARBA00022801"/>
    </source>
</evidence>
<dbReference type="Pfam" id="PF00877">
    <property type="entry name" value="NLPC_P60"/>
    <property type="match status" value="1"/>
</dbReference>
<keyword evidence="1" id="KW-0645">Protease</keyword>
<feature type="region of interest" description="Disordered" evidence="4">
    <location>
        <begin position="215"/>
        <end position="246"/>
    </location>
</feature>
<dbReference type="InterPro" id="IPR051202">
    <property type="entry name" value="Peptidase_C40"/>
</dbReference>
<keyword evidence="2" id="KW-0378">Hydrolase</keyword>
<name>A0ABS6JKA6_9BACI</name>
<sequence length="555" mass="60421">MSTLQSKLGTALVTSVAATGVFLATPSITEASFGTKNLSFGMEGSDVLVLQERLKEKGFFQHHTATGYFGQITRQAVQDFQRAHNLTPDGIVGPKTFNVLNSQQEQKKTSNTSTENKNSNEQTSTTETSTTNNNTTAKSQQVLEQVKTNHILRVGTRGDEVIKLQLYLKKAGFFDHDTATGYYGAITEQAVRKFQRARGLKVDGIAGPQTLTAINGEISNTNSNPASNNKTEEKKTSGNSSESDIVHTSNPLTALADLKKSNVILRQGDKGIHVTALQTYLKQAGFYTHNITGTYGNDTVTAVRSFQKSANIKVDGIAGPQTFTAIEKTLTKTQTPTNNNQTETQTGNQQQTNTTLLKEGSSGASVTELQNRLRILGHFNQDPTGYFGPVTKQSVIQFQKEWGLIADGLVGKATWSKLEEVSSIHLEDAQTQPSSSFDVMNLIADAASYIGTPYLWGGTSGSGFDCSGFVQYIFKKNNVHLPRTVAEQWKATVSVNQPRVGDIVYFETYKAGPSHNGIYIGNNQFIHSGSSSGVTISRLDSSYYSQRYLGAKRIK</sequence>
<feature type="domain" description="NlpC/P60" evidence="5">
    <location>
        <begin position="436"/>
        <end position="555"/>
    </location>
</feature>
<feature type="compositionally biased region" description="Polar residues" evidence="4">
    <location>
        <begin position="237"/>
        <end position="246"/>
    </location>
</feature>
<comment type="caution">
    <text evidence="6">The sequence shown here is derived from an EMBL/GenBank/DDBJ whole genome shotgun (WGS) entry which is preliminary data.</text>
</comment>
<dbReference type="InterPro" id="IPR000064">
    <property type="entry name" value="NLP_P60_dom"/>
</dbReference>
<keyword evidence="7" id="KW-1185">Reference proteome</keyword>
<dbReference type="PANTHER" id="PTHR47053:SF1">
    <property type="entry name" value="MUREIN DD-ENDOPEPTIDASE MEPH-RELATED"/>
    <property type="match status" value="1"/>
</dbReference>
<evidence type="ECO:0000313" key="6">
    <source>
        <dbReference type="EMBL" id="MBU9712748.1"/>
    </source>
</evidence>
<dbReference type="Pfam" id="PF01471">
    <property type="entry name" value="PG_binding_1"/>
    <property type="match status" value="4"/>
</dbReference>
<gene>
    <name evidence="6" type="ORF">KS419_13535</name>
</gene>
<evidence type="ECO:0000256" key="4">
    <source>
        <dbReference type="SAM" id="MobiDB-lite"/>
    </source>
</evidence>
<reference evidence="6 7" key="1">
    <citation type="submission" date="2021-06" db="EMBL/GenBank/DDBJ databases">
        <title>Bacillus sp. RD4P76, an endophyte from a halophyte.</title>
        <authorList>
            <person name="Sun J.-Q."/>
        </authorList>
    </citation>
    <scope>NUCLEOTIDE SEQUENCE [LARGE SCALE GENOMIC DNA]</scope>
    <source>
        <strain evidence="6 7">CGMCC 1.15917</strain>
    </source>
</reference>
<protein>
    <submittedName>
        <fullName evidence="6">Peptidoglycan-binding protein</fullName>
    </submittedName>
</protein>
<feature type="region of interest" description="Disordered" evidence="4">
    <location>
        <begin position="333"/>
        <end position="352"/>
    </location>
</feature>
<evidence type="ECO:0000256" key="1">
    <source>
        <dbReference type="ARBA" id="ARBA00022670"/>
    </source>
</evidence>
<dbReference type="EMBL" id="JAHQCS010000108">
    <property type="protein sequence ID" value="MBU9712748.1"/>
    <property type="molecule type" value="Genomic_DNA"/>
</dbReference>
<evidence type="ECO:0000256" key="3">
    <source>
        <dbReference type="ARBA" id="ARBA00022807"/>
    </source>
</evidence>
<keyword evidence="3" id="KW-0788">Thiol protease</keyword>
<dbReference type="PANTHER" id="PTHR47053">
    <property type="entry name" value="MUREIN DD-ENDOPEPTIDASE MEPH-RELATED"/>
    <property type="match status" value="1"/>
</dbReference>